<dbReference type="PANTHER" id="PTHR48022">
    <property type="entry name" value="PLASTIDIC GLUCOSE TRANSPORTER 4"/>
    <property type="match status" value="1"/>
</dbReference>
<dbReference type="EnsemblFungi" id="FOXG_15291T0">
    <property type="protein sequence ID" value="FOXG_15291P0"/>
    <property type="gene ID" value="FOXG_15291"/>
</dbReference>
<evidence type="ECO:0000313" key="12">
    <source>
        <dbReference type="EnsemblFungi" id="FOXG_15291P0"/>
    </source>
</evidence>
<evidence type="ECO:0000313" key="11">
    <source>
        <dbReference type="EMBL" id="EGU88859.1"/>
    </source>
</evidence>
<feature type="transmembrane region" description="Helical" evidence="9">
    <location>
        <begin position="444"/>
        <end position="465"/>
    </location>
</feature>
<comment type="similarity">
    <text evidence="2 7">Belongs to the major facilitator superfamily. Sugar transporter (TC 2.A.1.1) family.</text>
</comment>
<evidence type="ECO:0000256" key="1">
    <source>
        <dbReference type="ARBA" id="ARBA00004141"/>
    </source>
</evidence>
<dbReference type="InterPro" id="IPR005828">
    <property type="entry name" value="MFS_sugar_transport-like"/>
</dbReference>
<dbReference type="GO" id="GO:0015793">
    <property type="term" value="P:glycerol transmembrane transport"/>
    <property type="evidence" value="ECO:0007669"/>
    <property type="project" value="TreeGrafter"/>
</dbReference>
<feature type="transmembrane region" description="Helical" evidence="9">
    <location>
        <begin position="347"/>
        <end position="368"/>
    </location>
</feature>
<name>A0A0D2YG53_FUSOF</name>
<dbReference type="Proteomes" id="UP000002489">
    <property type="component" value="Unassembled WGS sequence"/>
</dbReference>
<dbReference type="PRINTS" id="PR00171">
    <property type="entry name" value="SUGRTRNSPORT"/>
</dbReference>
<feature type="transmembrane region" description="Helical" evidence="9">
    <location>
        <begin position="188"/>
        <end position="208"/>
    </location>
</feature>
<dbReference type="VEuPathDB" id="FungiDB:FOXG_15291"/>
<feature type="transmembrane region" description="Helical" evidence="9">
    <location>
        <begin position="120"/>
        <end position="137"/>
    </location>
</feature>
<feature type="transmembrane region" description="Helical" evidence="9">
    <location>
        <begin position="317"/>
        <end position="340"/>
    </location>
</feature>
<dbReference type="NCBIfam" id="TIGR00879">
    <property type="entry name" value="SP"/>
    <property type="match status" value="1"/>
</dbReference>
<dbReference type="InterPro" id="IPR020846">
    <property type="entry name" value="MFS_dom"/>
</dbReference>
<sequence length="539" mass="58890">MVHVDNEHGVPHYWGKTGKGLQRLITIVATTDFLLFGYDQGVMSGIISAPAFTDDFPQVLDETYEGFVVSIYAVGCFLGALFILNFGDRLGRRKSIFLGAIVMIIGVIIQIAAVPPSGGATAQFIIGRCITGIGNGINTSTIPTYQAECSESHNRGKLICIEGGNVAIGTLIAYWIDYGCTYGPAPFVWRFPIAFQVVFAGIVLVMMMKLPESPRWLLTHGRREEAMTILAGLNGQPRDSADVTTQMATIEKAIAAAGHKGGKTPFSALFTGGKTQHFRRLILGASSQMMQQLSGCNAVIYYFPILFQKSIGTDHNLALLLGGVNMIIYSIFATTSWFAVERIGRRKLFLIGTVGQCLSMVLSFGALIPGTASASKGAAVGLFTYIAFFGATWLPLPWLYPAEINPLKTRAKANATSTVSNWLWNFFIVMITPVMIHGTGTNGWGTYAFFAAMNAIFFPIIYFFYPETSGRSLEEIDLIFAKGYTEKMSYVTAAKQLPRMEDHEVHEKAREYGFGSDDDIKVSHSESERENGVMTDSAV</sequence>
<dbReference type="InterPro" id="IPR050360">
    <property type="entry name" value="MFS_Sugar_Transporters"/>
</dbReference>
<dbReference type="FunFam" id="1.20.1250.20:FF:000061">
    <property type="entry name" value="MFS sugar transporter"/>
    <property type="match status" value="1"/>
</dbReference>
<accession>A0A0D2YG53</accession>
<dbReference type="InterPro" id="IPR003663">
    <property type="entry name" value="Sugar/inositol_transpt"/>
</dbReference>
<organism evidence="12 13">
    <name type="scientific">Fusarium oxysporum (strain Fo5176)</name>
    <name type="common">Fusarium vascular wilt</name>
    <dbReference type="NCBI Taxonomy" id="660025"/>
    <lineage>
        <taxon>Eukaryota</taxon>
        <taxon>Fungi</taxon>
        <taxon>Dikarya</taxon>
        <taxon>Ascomycota</taxon>
        <taxon>Pezizomycotina</taxon>
        <taxon>Sordariomycetes</taxon>
        <taxon>Hypocreomycetidae</taxon>
        <taxon>Hypocreales</taxon>
        <taxon>Nectriaceae</taxon>
        <taxon>Fusarium</taxon>
        <taxon>Fusarium oxysporum species complex</taxon>
    </lineage>
</organism>
<keyword evidence="5 9" id="KW-1133">Transmembrane helix</keyword>
<gene>
    <name evidence="12" type="primary">28956363</name>
    <name evidence="11" type="ORF">FOXB_00603</name>
</gene>
<protein>
    <recommendedName>
        <fullName evidence="10">Major facilitator superfamily (MFS) profile domain-containing protein</fullName>
    </recommendedName>
</protein>
<feature type="domain" description="Major facilitator superfamily (MFS) profile" evidence="10">
    <location>
        <begin position="25"/>
        <end position="469"/>
    </location>
</feature>
<keyword evidence="3 7" id="KW-0813">Transport</keyword>
<feature type="transmembrane region" description="Helical" evidence="9">
    <location>
        <begin position="96"/>
        <end position="114"/>
    </location>
</feature>
<proteinExistence type="inferred from homology"/>
<keyword evidence="6 9" id="KW-0472">Membrane</keyword>
<feature type="region of interest" description="Disordered" evidence="8">
    <location>
        <begin position="515"/>
        <end position="539"/>
    </location>
</feature>
<evidence type="ECO:0000313" key="13">
    <source>
        <dbReference type="Proteomes" id="UP000002489"/>
    </source>
</evidence>
<dbReference type="PANTHER" id="PTHR48022:SF69">
    <property type="entry name" value="SUGAR TRANSPORTER"/>
    <property type="match status" value="1"/>
</dbReference>
<dbReference type="Pfam" id="PF00083">
    <property type="entry name" value="Sugar_tr"/>
    <property type="match status" value="1"/>
</dbReference>
<dbReference type="GO" id="GO:0016020">
    <property type="term" value="C:membrane"/>
    <property type="evidence" value="ECO:0007669"/>
    <property type="project" value="UniProtKB-SubCell"/>
</dbReference>
<keyword evidence="4 9" id="KW-0812">Transmembrane</keyword>
<comment type="subcellular location">
    <subcellularLocation>
        <location evidence="1">Membrane</location>
        <topology evidence="1">Multi-pass membrane protein</topology>
    </subcellularLocation>
</comment>
<dbReference type="SUPFAM" id="SSF103473">
    <property type="entry name" value="MFS general substrate transporter"/>
    <property type="match status" value="1"/>
</dbReference>
<dbReference type="AlphaFoldDB" id="A0A0D2YG53"/>
<evidence type="ECO:0000256" key="3">
    <source>
        <dbReference type="ARBA" id="ARBA00022448"/>
    </source>
</evidence>
<evidence type="ECO:0000256" key="6">
    <source>
        <dbReference type="ARBA" id="ARBA00023136"/>
    </source>
</evidence>
<dbReference type="InterPro" id="IPR036259">
    <property type="entry name" value="MFS_trans_sf"/>
</dbReference>
<evidence type="ECO:0000256" key="5">
    <source>
        <dbReference type="ARBA" id="ARBA00022989"/>
    </source>
</evidence>
<evidence type="ECO:0000256" key="8">
    <source>
        <dbReference type="SAM" id="MobiDB-lite"/>
    </source>
</evidence>
<dbReference type="PROSITE" id="PS50850">
    <property type="entry name" value="MFS"/>
    <property type="match status" value="1"/>
</dbReference>
<feature type="transmembrane region" description="Helical" evidence="9">
    <location>
        <begin position="421"/>
        <end position="438"/>
    </location>
</feature>
<evidence type="ECO:0000256" key="9">
    <source>
        <dbReference type="SAM" id="Phobius"/>
    </source>
</evidence>
<dbReference type="EMBL" id="AFQF01000176">
    <property type="protein sequence ID" value="EGU88859.1"/>
    <property type="molecule type" value="Genomic_DNA"/>
</dbReference>
<dbReference type="OrthoDB" id="6133115at2759"/>
<dbReference type="InterPro" id="IPR005829">
    <property type="entry name" value="Sugar_transporter_CS"/>
</dbReference>
<evidence type="ECO:0000256" key="4">
    <source>
        <dbReference type="ARBA" id="ARBA00022692"/>
    </source>
</evidence>
<evidence type="ECO:0000259" key="10">
    <source>
        <dbReference type="PROSITE" id="PS50850"/>
    </source>
</evidence>
<evidence type="ECO:0000256" key="7">
    <source>
        <dbReference type="RuleBase" id="RU003346"/>
    </source>
</evidence>
<feature type="transmembrane region" description="Helical" evidence="9">
    <location>
        <begin position="281"/>
        <end position="305"/>
    </location>
</feature>
<feature type="transmembrane region" description="Helical" evidence="9">
    <location>
        <begin position="158"/>
        <end position="176"/>
    </location>
</feature>
<dbReference type="PROSITE" id="PS00217">
    <property type="entry name" value="SUGAR_TRANSPORT_2"/>
    <property type="match status" value="1"/>
</dbReference>
<reference evidence="11 13" key="1">
    <citation type="journal article" date="2012" name="Mol. Plant Microbe Interact.">
        <title>A highly conserved effector in Fusarium oxysporum is required for full virulence on Arabidopsis.</title>
        <authorList>
            <person name="Thatcher L.F."/>
            <person name="Gardiner D.M."/>
            <person name="Kazan K."/>
            <person name="Manners J."/>
        </authorList>
    </citation>
    <scope>NUCLEOTIDE SEQUENCE [LARGE SCALE GENOMIC DNA]</scope>
    <source>
        <strain evidence="11 13">Fo5176</strain>
    </source>
</reference>
<dbReference type="PaxDb" id="5507-FOXG_15291P0"/>
<evidence type="ECO:0000256" key="2">
    <source>
        <dbReference type="ARBA" id="ARBA00010992"/>
    </source>
</evidence>
<feature type="transmembrane region" description="Helical" evidence="9">
    <location>
        <begin position="66"/>
        <end position="84"/>
    </location>
</feature>
<dbReference type="Gene3D" id="1.20.1250.20">
    <property type="entry name" value="MFS general substrate transporter like domains"/>
    <property type="match status" value="1"/>
</dbReference>
<accession>F9F2H9</accession>
<dbReference type="GO" id="GO:0005351">
    <property type="term" value="F:carbohydrate:proton symporter activity"/>
    <property type="evidence" value="ECO:0007669"/>
    <property type="project" value="TreeGrafter"/>
</dbReference>
<reference evidence="12" key="2">
    <citation type="submission" date="2025-05" db="UniProtKB">
        <authorList>
            <consortium name="EnsemblFungi"/>
        </authorList>
    </citation>
    <scope>IDENTIFICATION</scope>
    <source>
        <strain evidence="12">4287 / CBS 123668 / FGSC 9935 / NRRL 34936</strain>
    </source>
</reference>
<feature type="compositionally biased region" description="Basic and acidic residues" evidence="8">
    <location>
        <begin position="518"/>
        <end position="531"/>
    </location>
</feature>
<feature type="transmembrane region" description="Helical" evidence="9">
    <location>
        <begin position="380"/>
        <end position="400"/>
    </location>
</feature>